<keyword evidence="1" id="KW-0175">Coiled coil</keyword>
<dbReference type="SUPFAM" id="SSF53756">
    <property type="entry name" value="UDP-Glycosyltransferase/glycogen phosphorylase"/>
    <property type="match status" value="1"/>
</dbReference>
<dbReference type="AlphaFoldDB" id="A0A9D2GRY8"/>
<dbReference type="EC" id="2.4.-.-" evidence="4"/>
<dbReference type="SUPFAM" id="SSF53448">
    <property type="entry name" value="Nucleotide-diphospho-sugar transferases"/>
    <property type="match status" value="1"/>
</dbReference>
<accession>A0A9D2GRY8</accession>
<evidence type="ECO:0000259" key="2">
    <source>
        <dbReference type="Pfam" id="PF00535"/>
    </source>
</evidence>
<name>A0A9D2GRY8_9BACT</name>
<feature type="domain" description="WsaF C-terminal" evidence="3">
    <location>
        <begin position="1002"/>
        <end position="1130"/>
    </location>
</feature>
<protein>
    <submittedName>
        <fullName evidence="4">Glycosyltransferase</fullName>
        <ecNumber evidence="4">2.4.-.-</ecNumber>
    </submittedName>
</protein>
<dbReference type="Proteomes" id="UP000824176">
    <property type="component" value="Unassembled WGS sequence"/>
</dbReference>
<proteinExistence type="predicted"/>
<dbReference type="InterPro" id="IPR029044">
    <property type="entry name" value="Nucleotide-diphossugar_trans"/>
</dbReference>
<feature type="non-terminal residue" evidence="4">
    <location>
        <position position="1"/>
    </location>
</feature>
<dbReference type="Gene3D" id="3.40.50.11090">
    <property type="match status" value="1"/>
</dbReference>
<sequence length="1172" mass="137627">DYVLLQDQWNKDRAFYENKISDYVSLQEQWNKDKEYYENRINDYVLLQDQWNKDRAFYENKISDYVSLQDQWNKDKEYYENRISDYVSLQEQWNKDTAYYKDKISDYKSLQEQWNNLEKSYKIKIFNLEKSAKELKLNINQLENSINLTINEKNTEIHEKNIALEQINELNNILNELNNLSTEQGNIIKYNEYLLETIYCSRGYKFLRKFYRIRDWLLPVNSYRRKFFKKIINIFIKKNVNEVTNSTETEIVNNTMETVNDVIDTVNNAMETVENNCNIHNHIQYSEHEIARQDYFINNPIDEKIKFSIIVPAYQTEEKIFREMIESVIGQIYKNWELCIVNASPEYEYIEETVESYKDNRIKFKNLEKNGGIAENTKEALKIVTGDFICLLDHDDLIAPNALSEFALKLKDNPNIDFFYTDKDMIDANAENRMNPLVKPEYSPELMYSANYFTHFCVIRKTIMDTIKISKETDGSQDWDIFLQVMEKTSNIVHIPEKLYHWRIIPTSVASGIGAKPYALNAQLLSINNHFKRTGLPCSVDFDDDIKARIRVKWDIPDDYNIHLVVLFTNNVDIKLDNERYNITYIEKNDEKINEIIDNISCDALVFIDADEILSISNEDIDEIASWTVHPDIAFIFPVYTRNNVVKSTGLVYRDSKIYDFYPNKPYGFYGNMGSCFWYRNLSLGRGITTAIAKNKWDISKKYKKEYGSLALVHNAIYLLQKGFRNLYDPFAYVEVSWQFNNIHYINNDFMYIREEYNLIEKDPYLSNYAQVDIEDDSANAQISIPQDKYTQDAFALSYYNDFSLEDLEKNKICLKNGENSTVKSIIWFLPEFDYVFYAGLYTIFRTAQYLQDHYNIENAFAFLSSKSTEDMMSKVGEGFPELMICSAYQIRGFQDLESIPEYNASVSTLWTTAYYSLKFNKVKRKFYFIQDYESLFYPGGSTFAQAEVTYTFGFEGIVNTKGLADVYRKDYNGEAVTLNPSVDRTIFYPPSDRQYEKKIYTVFFYGRPGHPRNGFELGVNAMIKLKEIMGDNVRIVTAGANYKLSDYGLDGIVENLGRLQIEETGNLYRNCDAGLVMMYTRHPSYLPYELMACGCCVVSNYNMYTTWLLKNEENSIVCQPSATAIAESIVNILKDKEKRKEITENALYWIDKENPTWDESLEKVARFVIGR</sequence>
<dbReference type="InterPro" id="IPR055050">
    <property type="entry name" value="WsaF_C"/>
</dbReference>
<comment type="caution">
    <text evidence="4">The sequence shown here is derived from an EMBL/GenBank/DDBJ whole genome shotgun (WGS) entry which is preliminary data.</text>
</comment>
<dbReference type="Pfam" id="PF22772">
    <property type="entry name" value="WsaF_C"/>
    <property type="match status" value="1"/>
</dbReference>
<dbReference type="EMBL" id="DXAQ01000043">
    <property type="protein sequence ID" value="HIZ88887.1"/>
    <property type="molecule type" value="Genomic_DNA"/>
</dbReference>
<evidence type="ECO:0000256" key="1">
    <source>
        <dbReference type="SAM" id="Coils"/>
    </source>
</evidence>
<evidence type="ECO:0000259" key="3">
    <source>
        <dbReference type="Pfam" id="PF22772"/>
    </source>
</evidence>
<dbReference type="InterPro" id="IPR001173">
    <property type="entry name" value="Glyco_trans_2-like"/>
</dbReference>
<organism evidence="4 5">
    <name type="scientific">Candidatus Mucispirillum faecigallinarum</name>
    <dbReference type="NCBI Taxonomy" id="2838699"/>
    <lineage>
        <taxon>Bacteria</taxon>
        <taxon>Pseudomonadati</taxon>
        <taxon>Deferribacterota</taxon>
        <taxon>Deferribacteres</taxon>
        <taxon>Deferribacterales</taxon>
        <taxon>Mucispirillaceae</taxon>
        <taxon>Mucispirillum</taxon>
    </lineage>
</organism>
<keyword evidence="4" id="KW-0808">Transferase</keyword>
<dbReference type="Gene3D" id="3.40.50.2000">
    <property type="entry name" value="Glycogen Phosphorylase B"/>
    <property type="match status" value="1"/>
</dbReference>
<dbReference type="Gene3D" id="3.90.550.10">
    <property type="entry name" value="Spore Coat Polysaccharide Biosynthesis Protein SpsA, Chain A"/>
    <property type="match status" value="1"/>
</dbReference>
<dbReference type="Pfam" id="PF00535">
    <property type="entry name" value="Glycos_transf_2"/>
    <property type="match status" value="1"/>
</dbReference>
<dbReference type="CDD" id="cd03801">
    <property type="entry name" value="GT4_PimA-like"/>
    <property type="match status" value="1"/>
</dbReference>
<evidence type="ECO:0000313" key="4">
    <source>
        <dbReference type="EMBL" id="HIZ88887.1"/>
    </source>
</evidence>
<dbReference type="GO" id="GO:0016758">
    <property type="term" value="F:hexosyltransferase activity"/>
    <property type="evidence" value="ECO:0007669"/>
    <property type="project" value="UniProtKB-ARBA"/>
</dbReference>
<feature type="domain" description="Glycosyltransferase 2-like" evidence="2">
    <location>
        <begin position="308"/>
        <end position="454"/>
    </location>
</feature>
<dbReference type="CDD" id="cd04184">
    <property type="entry name" value="GT2_RfbC_Mx_like"/>
    <property type="match status" value="1"/>
</dbReference>
<keyword evidence="4" id="KW-0328">Glycosyltransferase</keyword>
<evidence type="ECO:0000313" key="5">
    <source>
        <dbReference type="Proteomes" id="UP000824176"/>
    </source>
</evidence>
<gene>
    <name evidence="4" type="ORF">H9804_02990</name>
</gene>
<dbReference type="PANTHER" id="PTHR22916:SF3">
    <property type="entry name" value="UDP-GLCNAC:BETAGAL BETA-1,3-N-ACETYLGLUCOSAMINYLTRANSFERASE-LIKE PROTEIN 1"/>
    <property type="match status" value="1"/>
</dbReference>
<dbReference type="PANTHER" id="PTHR22916">
    <property type="entry name" value="GLYCOSYLTRANSFERASE"/>
    <property type="match status" value="1"/>
</dbReference>
<reference evidence="4" key="2">
    <citation type="submission" date="2021-04" db="EMBL/GenBank/DDBJ databases">
        <authorList>
            <person name="Gilroy R."/>
        </authorList>
    </citation>
    <scope>NUCLEOTIDE SEQUENCE</scope>
    <source>
        <strain evidence="4">ChiW4-1371</strain>
    </source>
</reference>
<reference evidence="4" key="1">
    <citation type="journal article" date="2021" name="PeerJ">
        <title>Extensive microbial diversity within the chicken gut microbiome revealed by metagenomics and culture.</title>
        <authorList>
            <person name="Gilroy R."/>
            <person name="Ravi A."/>
            <person name="Getino M."/>
            <person name="Pursley I."/>
            <person name="Horton D.L."/>
            <person name="Alikhan N.F."/>
            <person name="Baker D."/>
            <person name="Gharbi K."/>
            <person name="Hall N."/>
            <person name="Watson M."/>
            <person name="Adriaenssens E.M."/>
            <person name="Foster-Nyarko E."/>
            <person name="Jarju S."/>
            <person name="Secka A."/>
            <person name="Antonio M."/>
            <person name="Oren A."/>
            <person name="Chaudhuri R.R."/>
            <person name="La Ragione R."/>
            <person name="Hildebrand F."/>
            <person name="Pallen M.J."/>
        </authorList>
    </citation>
    <scope>NUCLEOTIDE SEQUENCE</scope>
    <source>
        <strain evidence="4">ChiW4-1371</strain>
    </source>
</reference>
<feature type="coiled-coil region" evidence="1">
    <location>
        <begin position="125"/>
        <end position="183"/>
    </location>
</feature>